<dbReference type="AlphaFoldDB" id="A0A494UJZ9"/>
<dbReference type="Proteomes" id="UP000282170">
    <property type="component" value="Chromosome"/>
</dbReference>
<organism evidence="1 2">
    <name type="scientific">Streptomyces fungicidicus</name>
    <dbReference type="NCBI Taxonomy" id="68203"/>
    <lineage>
        <taxon>Bacteria</taxon>
        <taxon>Bacillati</taxon>
        <taxon>Actinomycetota</taxon>
        <taxon>Actinomycetes</taxon>
        <taxon>Kitasatosporales</taxon>
        <taxon>Streptomycetaceae</taxon>
        <taxon>Streptomyces</taxon>
    </lineage>
</organism>
<dbReference type="GeneID" id="93882142"/>
<accession>A0A494UJZ9</accession>
<dbReference type="RefSeq" id="WP_121545089.1">
    <property type="nucleotide sequence ID" value="NZ_CP023407.1"/>
</dbReference>
<evidence type="ECO:0000313" key="1">
    <source>
        <dbReference type="EMBL" id="AYL34830.1"/>
    </source>
</evidence>
<gene>
    <name evidence="1" type="ORF">CNQ36_04960</name>
</gene>
<evidence type="ECO:0000313" key="2">
    <source>
        <dbReference type="Proteomes" id="UP000282170"/>
    </source>
</evidence>
<protein>
    <submittedName>
        <fullName evidence="1">Uncharacterized protein</fullName>
    </submittedName>
</protein>
<keyword evidence="2" id="KW-1185">Reference proteome</keyword>
<sequence length="70" mass="7795">MSWTPDLYVARAYAAGEGHHQPGADRIYTATVQPQHVLAINDAVLANPDETEWIVDPRHLDIHQHEGNPS</sequence>
<dbReference type="EMBL" id="CP023407">
    <property type="protein sequence ID" value="AYL34830.1"/>
    <property type="molecule type" value="Genomic_DNA"/>
</dbReference>
<reference evidence="1 2" key="1">
    <citation type="submission" date="2017-09" db="EMBL/GenBank/DDBJ databases">
        <authorList>
            <person name="Zhang H."/>
            <person name="Hu S."/>
            <person name="Xu J."/>
            <person name="He Z."/>
        </authorList>
    </citation>
    <scope>NUCLEOTIDE SEQUENCE [LARGE SCALE GENOMIC DNA]</scope>
    <source>
        <strain evidence="1 2">TXX3120</strain>
    </source>
</reference>
<name>A0A494UJZ9_9ACTN</name>
<proteinExistence type="predicted"/>
<dbReference type="KEGG" id="sfug:CNQ36_04960"/>